<dbReference type="Pfam" id="PF01248">
    <property type="entry name" value="Ribosomal_L7Ae"/>
    <property type="match status" value="1"/>
</dbReference>
<dbReference type="GO" id="GO:0031120">
    <property type="term" value="P:snRNA pseudouridine synthesis"/>
    <property type="evidence" value="ECO:0000318"/>
    <property type="project" value="GO_Central"/>
</dbReference>
<dbReference type="Proteomes" id="UP000007266">
    <property type="component" value="Linkage group 9"/>
</dbReference>
<dbReference type="GO" id="GO:0031429">
    <property type="term" value="C:box H/ACA snoRNP complex"/>
    <property type="evidence" value="ECO:0000318"/>
    <property type="project" value="GO_Central"/>
</dbReference>
<evidence type="ECO:0000313" key="11">
    <source>
        <dbReference type="Proteomes" id="UP000007266"/>
    </source>
</evidence>
<keyword evidence="4" id="KW-0698">rRNA processing</keyword>
<dbReference type="InterPro" id="IPR018492">
    <property type="entry name" value="Ribosomal_eL8/Nhp2"/>
</dbReference>
<dbReference type="InterPro" id="IPR004038">
    <property type="entry name" value="Ribosomal_eL8/eL30/eS12/Gad45"/>
</dbReference>
<protein>
    <recommendedName>
        <fullName evidence="8">H/ACA ribonucleoprotein complex subunit 2</fullName>
    </recommendedName>
    <alternativeName>
        <fullName evidence="8">Nucleolar protein family A member 2</fullName>
    </alternativeName>
</protein>
<evidence type="ECO:0000256" key="7">
    <source>
        <dbReference type="ARBA" id="ARBA00023274"/>
    </source>
</evidence>
<dbReference type="OMA" id="EDNYEAR"/>
<sequence>MGEIKTEPLDGAEDQKEEELTYEQKVNNCNTIAKPMASKKLTKKVHKLVKKAVKHKTYVRNGLKDVQKRIRKGETGIVIFAGDITPIDIMCHLPAVCEDRDIPYVYVPSRRDLGGAMGIMRGCMLALVRPHDDYKDMFNELKDEIKTLAVEL</sequence>
<evidence type="ECO:0000256" key="6">
    <source>
        <dbReference type="ARBA" id="ARBA00023242"/>
    </source>
</evidence>
<keyword evidence="11" id="KW-1185">Reference proteome</keyword>
<keyword evidence="3" id="KW-0690">Ribosome biogenesis</keyword>
<feature type="domain" description="Ribosomal protein eL8/eL30/eS12/Gadd45" evidence="9">
    <location>
        <begin position="44"/>
        <end position="137"/>
    </location>
</feature>
<evidence type="ECO:0000256" key="4">
    <source>
        <dbReference type="ARBA" id="ARBA00022552"/>
    </source>
</evidence>
<dbReference type="PRINTS" id="PR00881">
    <property type="entry name" value="L7ARS6FAMILY"/>
</dbReference>
<organism evidence="10 11">
    <name type="scientific">Tribolium castaneum</name>
    <name type="common">Red flour beetle</name>
    <dbReference type="NCBI Taxonomy" id="7070"/>
    <lineage>
        <taxon>Eukaryota</taxon>
        <taxon>Metazoa</taxon>
        <taxon>Ecdysozoa</taxon>
        <taxon>Arthropoda</taxon>
        <taxon>Hexapoda</taxon>
        <taxon>Insecta</taxon>
        <taxon>Pterygota</taxon>
        <taxon>Neoptera</taxon>
        <taxon>Endopterygota</taxon>
        <taxon>Coleoptera</taxon>
        <taxon>Polyphaga</taxon>
        <taxon>Cucujiformia</taxon>
        <taxon>Tenebrionidae</taxon>
        <taxon>Tenebrionidae incertae sedis</taxon>
        <taxon>Tribolium</taxon>
    </lineage>
</organism>
<dbReference type="PRINTS" id="PR00883">
    <property type="entry name" value="NUCLEARHMG"/>
</dbReference>
<dbReference type="KEGG" id="tca:661229"/>
<dbReference type="FunCoup" id="D6X2E6">
    <property type="interactions" value="1006"/>
</dbReference>
<keyword evidence="7 8" id="KW-0687">Ribonucleoprotein</keyword>
<dbReference type="SUPFAM" id="SSF55315">
    <property type="entry name" value="L30e-like"/>
    <property type="match status" value="1"/>
</dbReference>
<dbReference type="GO" id="GO:0034513">
    <property type="term" value="F:box H/ACA snoRNA binding"/>
    <property type="evidence" value="ECO:0000318"/>
    <property type="project" value="GO_Central"/>
</dbReference>
<evidence type="ECO:0000256" key="3">
    <source>
        <dbReference type="ARBA" id="ARBA00022517"/>
    </source>
</evidence>
<evidence type="ECO:0000313" key="10">
    <source>
        <dbReference type="EMBL" id="EFA09871.1"/>
    </source>
</evidence>
<comment type="similarity">
    <text evidence="2 8">Belongs to the eukaryotic ribosomal protein eL8 family.</text>
</comment>
<dbReference type="AlphaFoldDB" id="D6X2E6"/>
<dbReference type="InterPro" id="IPR050257">
    <property type="entry name" value="eL8/uL1-like"/>
</dbReference>
<reference evidence="10 11" key="2">
    <citation type="journal article" date="2010" name="Nucleic Acids Res.">
        <title>BeetleBase in 2010: revisions to provide comprehensive genomic information for Tribolium castaneum.</title>
        <authorList>
            <person name="Kim H.S."/>
            <person name="Murphy T."/>
            <person name="Xia J."/>
            <person name="Caragea D."/>
            <person name="Park Y."/>
            <person name="Beeman R.W."/>
            <person name="Lorenzen M.D."/>
            <person name="Butcher S."/>
            <person name="Manak J.R."/>
            <person name="Brown S.J."/>
        </authorList>
    </citation>
    <scope>GENOME REANNOTATION</scope>
    <source>
        <strain evidence="10 11">Georgia GA2</strain>
    </source>
</reference>
<dbReference type="PROSITE" id="PS01082">
    <property type="entry name" value="RIBOSOMAL_L7AE"/>
    <property type="match status" value="1"/>
</dbReference>
<gene>
    <name evidence="10" type="primary">AUGUSTUS-3.0.2_12019</name>
    <name evidence="10" type="ORF">TcasGA2_TC012019</name>
</gene>
<dbReference type="FunFam" id="3.30.1330.30:FF:000028">
    <property type="entry name" value="H/ACA ribonucleoprotein complex subunit 2-like protein"/>
    <property type="match status" value="1"/>
</dbReference>
<comment type="function">
    <text evidence="8">Common component of the spliceosome and rRNA processing machinery.</text>
</comment>
<comment type="subcellular location">
    <subcellularLocation>
        <location evidence="1 8">Nucleus</location>
        <location evidence="1 8">Nucleolus</location>
    </subcellularLocation>
</comment>
<dbReference type="InterPro" id="IPR029064">
    <property type="entry name" value="Ribosomal_eL30-like_sf"/>
</dbReference>
<dbReference type="InterPro" id="IPR004037">
    <property type="entry name" value="Ribosomal_eL8-like_CS"/>
</dbReference>
<dbReference type="InterPro" id="IPR002415">
    <property type="entry name" value="H/ACA_rnp_Nhp2-like"/>
</dbReference>
<evidence type="ECO:0000256" key="1">
    <source>
        <dbReference type="ARBA" id="ARBA00004604"/>
    </source>
</evidence>
<dbReference type="GO" id="GO:0031118">
    <property type="term" value="P:rRNA pseudouridine synthesis"/>
    <property type="evidence" value="ECO:0000318"/>
    <property type="project" value="GO_Central"/>
</dbReference>
<evidence type="ECO:0000256" key="2">
    <source>
        <dbReference type="ARBA" id="ARBA00007337"/>
    </source>
</evidence>
<dbReference type="eggNOG" id="KOG3167">
    <property type="taxonomic scope" value="Eukaryota"/>
</dbReference>
<accession>D6X2E6</accession>
<evidence type="ECO:0000259" key="9">
    <source>
        <dbReference type="Pfam" id="PF01248"/>
    </source>
</evidence>
<reference evidence="10 11" key="1">
    <citation type="journal article" date="2008" name="Nature">
        <title>The genome of the model beetle and pest Tribolium castaneum.</title>
        <authorList>
            <consortium name="Tribolium Genome Sequencing Consortium"/>
            <person name="Richards S."/>
            <person name="Gibbs R.A."/>
            <person name="Weinstock G.M."/>
            <person name="Brown S.J."/>
            <person name="Denell R."/>
            <person name="Beeman R.W."/>
            <person name="Gibbs R."/>
            <person name="Beeman R.W."/>
            <person name="Brown S.J."/>
            <person name="Bucher G."/>
            <person name="Friedrich M."/>
            <person name="Grimmelikhuijzen C.J."/>
            <person name="Klingler M."/>
            <person name="Lorenzen M."/>
            <person name="Richards S."/>
            <person name="Roth S."/>
            <person name="Schroder R."/>
            <person name="Tautz D."/>
            <person name="Zdobnov E.M."/>
            <person name="Muzny D."/>
            <person name="Gibbs R.A."/>
            <person name="Weinstock G.M."/>
            <person name="Attaway T."/>
            <person name="Bell S."/>
            <person name="Buhay C.J."/>
            <person name="Chandrabose M.N."/>
            <person name="Chavez D."/>
            <person name="Clerk-Blankenburg K.P."/>
            <person name="Cree A."/>
            <person name="Dao M."/>
            <person name="Davis C."/>
            <person name="Chacko J."/>
            <person name="Dinh H."/>
            <person name="Dugan-Rocha S."/>
            <person name="Fowler G."/>
            <person name="Garner T.T."/>
            <person name="Garnes J."/>
            <person name="Gnirke A."/>
            <person name="Hawes A."/>
            <person name="Hernandez J."/>
            <person name="Hines S."/>
            <person name="Holder M."/>
            <person name="Hume J."/>
            <person name="Jhangiani S.N."/>
            <person name="Joshi V."/>
            <person name="Khan Z.M."/>
            <person name="Jackson L."/>
            <person name="Kovar C."/>
            <person name="Kowis A."/>
            <person name="Lee S."/>
            <person name="Lewis L.R."/>
            <person name="Margolis J."/>
            <person name="Morgan M."/>
            <person name="Nazareth L.V."/>
            <person name="Nguyen N."/>
            <person name="Okwuonu G."/>
            <person name="Parker D."/>
            <person name="Richards S."/>
            <person name="Ruiz S.J."/>
            <person name="Santibanez J."/>
            <person name="Savard J."/>
            <person name="Scherer S.E."/>
            <person name="Schneider B."/>
            <person name="Sodergren E."/>
            <person name="Tautz D."/>
            <person name="Vattahil S."/>
            <person name="Villasana D."/>
            <person name="White C.S."/>
            <person name="Wright R."/>
            <person name="Park Y."/>
            <person name="Beeman R.W."/>
            <person name="Lord J."/>
            <person name="Oppert B."/>
            <person name="Lorenzen M."/>
            <person name="Brown S."/>
            <person name="Wang L."/>
            <person name="Savard J."/>
            <person name="Tautz D."/>
            <person name="Richards S."/>
            <person name="Weinstock G."/>
            <person name="Gibbs R.A."/>
            <person name="Liu Y."/>
            <person name="Worley K."/>
            <person name="Weinstock G."/>
            <person name="Elsik C.G."/>
            <person name="Reese J.T."/>
            <person name="Elhaik E."/>
            <person name="Landan G."/>
            <person name="Graur D."/>
            <person name="Arensburger P."/>
            <person name="Atkinson P."/>
            <person name="Beeman R.W."/>
            <person name="Beidler J."/>
            <person name="Brown S.J."/>
            <person name="Demuth J.P."/>
            <person name="Drury D.W."/>
            <person name="Du Y.Z."/>
            <person name="Fujiwara H."/>
            <person name="Lorenzen M."/>
            <person name="Maselli V."/>
            <person name="Osanai M."/>
            <person name="Park Y."/>
            <person name="Robertson H.M."/>
            <person name="Tu Z."/>
            <person name="Wang J.J."/>
            <person name="Wang S."/>
            <person name="Richards S."/>
            <person name="Song H."/>
            <person name="Zhang L."/>
            <person name="Sodergren E."/>
            <person name="Werner D."/>
            <person name="Stanke M."/>
            <person name="Morgenstern B."/>
            <person name="Solovyev V."/>
            <person name="Kosarev P."/>
            <person name="Brown G."/>
            <person name="Chen H.C."/>
            <person name="Ermolaeva O."/>
            <person name="Hlavina W."/>
            <person name="Kapustin Y."/>
            <person name="Kiryutin B."/>
            <person name="Kitts P."/>
            <person name="Maglott D."/>
            <person name="Pruitt K."/>
            <person name="Sapojnikov V."/>
            <person name="Souvorov A."/>
            <person name="Mackey A.J."/>
            <person name="Waterhouse R.M."/>
            <person name="Wyder S."/>
            <person name="Zdobnov E.M."/>
            <person name="Zdobnov E.M."/>
            <person name="Wyder S."/>
            <person name="Kriventseva E.V."/>
            <person name="Kadowaki T."/>
            <person name="Bork P."/>
            <person name="Aranda M."/>
            <person name="Bao R."/>
            <person name="Beermann A."/>
            <person name="Berns N."/>
            <person name="Bolognesi R."/>
            <person name="Bonneton F."/>
            <person name="Bopp D."/>
            <person name="Brown S.J."/>
            <person name="Bucher G."/>
            <person name="Butts T."/>
            <person name="Chaumot A."/>
            <person name="Denell R.E."/>
            <person name="Ferrier D.E."/>
            <person name="Friedrich M."/>
            <person name="Gordon C.M."/>
            <person name="Jindra M."/>
            <person name="Klingler M."/>
            <person name="Lan Q."/>
            <person name="Lattorff H.M."/>
            <person name="Laudet V."/>
            <person name="von Levetsow C."/>
            <person name="Liu Z."/>
            <person name="Lutz R."/>
            <person name="Lynch J.A."/>
            <person name="da Fonseca R.N."/>
            <person name="Posnien N."/>
            <person name="Reuter R."/>
            <person name="Roth S."/>
            <person name="Savard J."/>
            <person name="Schinko J.B."/>
            <person name="Schmitt C."/>
            <person name="Schoppmeier M."/>
            <person name="Schroder R."/>
            <person name="Shippy T.D."/>
            <person name="Simonnet F."/>
            <person name="Marques-Souza H."/>
            <person name="Tautz D."/>
            <person name="Tomoyasu Y."/>
            <person name="Trauner J."/>
            <person name="Van der Zee M."/>
            <person name="Vervoort M."/>
            <person name="Wittkopp N."/>
            <person name="Wimmer E.A."/>
            <person name="Yang X."/>
            <person name="Jones A.K."/>
            <person name="Sattelle D.B."/>
            <person name="Ebert P.R."/>
            <person name="Nelson D."/>
            <person name="Scott J.G."/>
            <person name="Beeman R.W."/>
            <person name="Muthukrishnan S."/>
            <person name="Kramer K.J."/>
            <person name="Arakane Y."/>
            <person name="Beeman R.W."/>
            <person name="Zhu Q."/>
            <person name="Hogenkamp D."/>
            <person name="Dixit R."/>
            <person name="Oppert B."/>
            <person name="Jiang H."/>
            <person name="Zou Z."/>
            <person name="Marshall J."/>
            <person name="Elpidina E."/>
            <person name="Vinokurov K."/>
            <person name="Oppert C."/>
            <person name="Zou Z."/>
            <person name="Evans J."/>
            <person name="Lu Z."/>
            <person name="Zhao P."/>
            <person name="Sumathipala N."/>
            <person name="Altincicek B."/>
            <person name="Vilcinskas A."/>
            <person name="Williams M."/>
            <person name="Hultmark D."/>
            <person name="Hetru C."/>
            <person name="Jiang H."/>
            <person name="Grimmelikhuijzen C.J."/>
            <person name="Hauser F."/>
            <person name="Cazzamali G."/>
            <person name="Williamson M."/>
            <person name="Park Y."/>
            <person name="Li B."/>
            <person name="Tanaka Y."/>
            <person name="Predel R."/>
            <person name="Neupert S."/>
            <person name="Schachtner J."/>
            <person name="Verleyen P."/>
            <person name="Raible F."/>
            <person name="Bork P."/>
            <person name="Friedrich M."/>
            <person name="Walden K.K."/>
            <person name="Robertson H.M."/>
            <person name="Angeli S."/>
            <person name="Foret S."/>
            <person name="Bucher G."/>
            <person name="Schuetz S."/>
            <person name="Maleszka R."/>
            <person name="Wimmer E.A."/>
            <person name="Beeman R.W."/>
            <person name="Lorenzen M."/>
            <person name="Tomoyasu Y."/>
            <person name="Miller S.C."/>
            <person name="Grossmann D."/>
            <person name="Bucher G."/>
        </authorList>
    </citation>
    <scope>NUCLEOTIDE SEQUENCE [LARGE SCALE GENOMIC DNA]</scope>
    <source>
        <strain evidence="10 11">Georgia GA2</strain>
    </source>
</reference>
<dbReference type="EMBL" id="KQ971371">
    <property type="protein sequence ID" value="EFA09871.1"/>
    <property type="molecule type" value="Genomic_DNA"/>
</dbReference>
<dbReference type="STRING" id="7070.D6X2E6"/>
<keyword evidence="6 8" id="KW-0539">Nucleus</keyword>
<dbReference type="InParanoid" id="D6X2E6"/>
<dbReference type="OrthoDB" id="5364946at2759"/>
<evidence type="ECO:0000256" key="5">
    <source>
        <dbReference type="ARBA" id="ARBA00022884"/>
    </source>
</evidence>
<dbReference type="Gene3D" id="3.30.1330.30">
    <property type="match status" value="1"/>
</dbReference>
<keyword evidence="5 8" id="KW-0694">RNA-binding</keyword>
<name>D6X2E6_TRICA</name>
<dbReference type="GO" id="GO:0000398">
    <property type="term" value="P:mRNA splicing, via spliceosome"/>
    <property type="evidence" value="ECO:0007669"/>
    <property type="project" value="UniProtKB-UniRule"/>
</dbReference>
<dbReference type="PANTHER" id="PTHR23105">
    <property type="entry name" value="RIBOSOMAL PROTEIN L7AE FAMILY MEMBER"/>
    <property type="match status" value="1"/>
</dbReference>
<comment type="function">
    <text evidence="8">Required for ribosome biogenesis. Part of a complex which catalyzes pseudouridylation of rRNA. This involves the isomerization of uridine such that the ribose is subsequently attached to C5, instead of the normal N1. Pseudouridine ('psi') residues may serve to stabilize the conformation of rRNAs.</text>
</comment>
<proteinExistence type="inferred from homology"/>
<evidence type="ECO:0000256" key="8">
    <source>
        <dbReference type="RuleBase" id="RU366039"/>
    </source>
</evidence>
<dbReference type="PhylomeDB" id="D6X2E6"/>
<dbReference type="HOGENOM" id="CLU_084513_1_0_1"/>